<gene>
    <name evidence="8" type="ORF">GsuE55_26500</name>
</gene>
<keyword evidence="4" id="KW-0808">Transferase</keyword>
<sequence length="114" mass="12491">MKVLAITSCPNGIAHTYMAAENLQKAAQKLGVEMKVETQGSIGVENELTEQEIREADGIIIAADKTVDKSRFVGKRLIEVGVQEGIRHPEKINPAVYRRNCTGIQAQSEISRTV</sequence>
<evidence type="ECO:0000313" key="8">
    <source>
        <dbReference type="EMBL" id="BBW97817.1"/>
    </source>
</evidence>
<dbReference type="AlphaFoldDB" id="A0A679FU97"/>
<reference evidence="9" key="1">
    <citation type="journal article" date="2020" name="Microbiol. Resour. Announc.">
        <title>Complete Genome Sequence of Geobacillus sp. Strain E55-1, Isolated from Mine Geyser in Japan.</title>
        <authorList>
            <person name="Miyazaki K."/>
            <person name="Hase E."/>
            <person name="Tokito N."/>
        </authorList>
    </citation>
    <scope>NUCLEOTIDE SEQUENCE [LARGE SCALE GENOMIC DNA]</scope>
    <source>
        <strain evidence="9">E55-1</strain>
    </source>
</reference>
<keyword evidence="3" id="KW-0762">Sugar transport</keyword>
<dbReference type="SUPFAM" id="SSF52794">
    <property type="entry name" value="PTS system IIB component-like"/>
    <property type="match status" value="1"/>
</dbReference>
<dbReference type="PROSITE" id="PS51099">
    <property type="entry name" value="PTS_EIIB_TYPE_2"/>
    <property type="match status" value="1"/>
</dbReference>
<keyword evidence="1" id="KW-0813">Transport</keyword>
<dbReference type="GO" id="GO:0009401">
    <property type="term" value="P:phosphoenolpyruvate-dependent sugar phosphotransferase system"/>
    <property type="evidence" value="ECO:0007669"/>
    <property type="project" value="UniProtKB-KW"/>
</dbReference>
<dbReference type="GO" id="GO:0090563">
    <property type="term" value="F:protein-phosphocysteine-sugar phosphotransferase activity"/>
    <property type="evidence" value="ECO:0007669"/>
    <property type="project" value="TreeGrafter"/>
</dbReference>
<dbReference type="PANTHER" id="PTHR30505">
    <property type="entry name" value="FRUCTOSE-LIKE PERMEASE"/>
    <property type="match status" value="1"/>
</dbReference>
<keyword evidence="9" id="KW-1185">Reference proteome</keyword>
<feature type="domain" description="PTS EIIB type-2" evidence="7">
    <location>
        <begin position="1"/>
        <end position="98"/>
    </location>
</feature>
<dbReference type="PANTHER" id="PTHR30505:SF0">
    <property type="entry name" value="FRUCTOSE-LIKE PTS SYSTEM EIIBC COMPONENT-RELATED"/>
    <property type="match status" value="1"/>
</dbReference>
<dbReference type="GO" id="GO:0022877">
    <property type="term" value="F:protein-N(PI)-phosphohistidine-fructose phosphotransferase system transporter activity"/>
    <property type="evidence" value="ECO:0007669"/>
    <property type="project" value="InterPro"/>
</dbReference>
<dbReference type="NCBIfam" id="TIGR00829">
    <property type="entry name" value="FRU"/>
    <property type="match status" value="1"/>
</dbReference>
<proteinExistence type="predicted"/>
<dbReference type="Pfam" id="PF02302">
    <property type="entry name" value="PTS_IIB"/>
    <property type="match status" value="1"/>
</dbReference>
<dbReference type="InterPro" id="IPR036095">
    <property type="entry name" value="PTS_EIIB-like_sf"/>
</dbReference>
<protein>
    <recommendedName>
        <fullName evidence="7">PTS EIIB type-2 domain-containing protein</fullName>
    </recommendedName>
</protein>
<keyword evidence="6" id="KW-0418">Kinase</keyword>
<dbReference type="EMBL" id="AP022557">
    <property type="protein sequence ID" value="BBW97817.1"/>
    <property type="molecule type" value="Genomic_DNA"/>
</dbReference>
<dbReference type="InterPro" id="IPR003353">
    <property type="entry name" value="PTS_IIB_fruc"/>
</dbReference>
<dbReference type="FunFam" id="3.40.50.2300:FF:000014">
    <property type="entry name" value="PTS system fructose-like transporter subunit IIB"/>
    <property type="match status" value="1"/>
</dbReference>
<dbReference type="InterPro" id="IPR050864">
    <property type="entry name" value="Bacterial_PTS_Sugar_Transport"/>
</dbReference>
<dbReference type="InterPro" id="IPR003501">
    <property type="entry name" value="PTS_EIIB_2/3"/>
</dbReference>
<dbReference type="GO" id="GO:0016301">
    <property type="term" value="F:kinase activity"/>
    <property type="evidence" value="ECO:0007669"/>
    <property type="project" value="UniProtKB-KW"/>
</dbReference>
<evidence type="ECO:0000259" key="7">
    <source>
        <dbReference type="PROSITE" id="PS51099"/>
    </source>
</evidence>
<accession>A0A679FU97</accession>
<evidence type="ECO:0000256" key="2">
    <source>
        <dbReference type="ARBA" id="ARBA00022553"/>
    </source>
</evidence>
<dbReference type="GO" id="GO:0005886">
    <property type="term" value="C:plasma membrane"/>
    <property type="evidence" value="ECO:0007669"/>
    <property type="project" value="TreeGrafter"/>
</dbReference>
<evidence type="ECO:0000256" key="5">
    <source>
        <dbReference type="ARBA" id="ARBA00022683"/>
    </source>
</evidence>
<dbReference type="CDD" id="cd05569">
    <property type="entry name" value="PTS_IIB_fructose"/>
    <property type="match status" value="1"/>
</dbReference>
<dbReference type="InterPro" id="IPR013011">
    <property type="entry name" value="PTS_EIIB_2"/>
</dbReference>
<organism evidence="8 9">
    <name type="scientific">Geobacillus subterraneus</name>
    <dbReference type="NCBI Taxonomy" id="129338"/>
    <lineage>
        <taxon>Bacteria</taxon>
        <taxon>Bacillati</taxon>
        <taxon>Bacillota</taxon>
        <taxon>Bacilli</taxon>
        <taxon>Bacillales</taxon>
        <taxon>Anoxybacillaceae</taxon>
        <taxon>Geobacillus</taxon>
    </lineage>
</organism>
<dbReference type="Gene3D" id="3.40.50.2300">
    <property type="match status" value="1"/>
</dbReference>
<keyword evidence="5" id="KW-0598">Phosphotransferase system</keyword>
<name>A0A679FU97_9BACL</name>
<evidence type="ECO:0000256" key="4">
    <source>
        <dbReference type="ARBA" id="ARBA00022679"/>
    </source>
</evidence>
<evidence type="ECO:0000256" key="6">
    <source>
        <dbReference type="ARBA" id="ARBA00022777"/>
    </source>
</evidence>
<dbReference type="Proteomes" id="UP000501421">
    <property type="component" value="Chromosome"/>
</dbReference>
<evidence type="ECO:0000256" key="1">
    <source>
        <dbReference type="ARBA" id="ARBA00022448"/>
    </source>
</evidence>
<keyword evidence="2" id="KW-0597">Phosphoprotein</keyword>
<evidence type="ECO:0000256" key="3">
    <source>
        <dbReference type="ARBA" id="ARBA00022597"/>
    </source>
</evidence>
<evidence type="ECO:0000313" key="9">
    <source>
        <dbReference type="Proteomes" id="UP000501421"/>
    </source>
</evidence>